<gene>
    <name evidence="3" type="ORF">BCD95_004210</name>
</gene>
<evidence type="ECO:0000313" key="4">
    <source>
        <dbReference type="Proteomes" id="UP000822184"/>
    </source>
</evidence>
<accession>A0AAE5H899</accession>
<protein>
    <submittedName>
        <fullName evidence="3">Transcriptional regulator</fullName>
    </submittedName>
</protein>
<proteinExistence type="predicted"/>
<keyword evidence="1" id="KW-0238">DNA-binding</keyword>
<reference evidence="3" key="1">
    <citation type="submission" date="2020-06" db="EMBL/GenBank/DDBJ databases">
        <title>Genomic insights into acetone-butanol-ethanol (ABE) fermentation by sequencing solventogenic clostridia strains.</title>
        <authorList>
            <person name="Brown S."/>
        </authorList>
    </citation>
    <scope>NUCLEOTIDE SEQUENCE</scope>
    <source>
        <strain evidence="3">DJ123</strain>
    </source>
</reference>
<dbReference type="Pfam" id="PF01381">
    <property type="entry name" value="HTH_3"/>
    <property type="match status" value="1"/>
</dbReference>
<dbReference type="InterPro" id="IPR001387">
    <property type="entry name" value="Cro/C1-type_HTH"/>
</dbReference>
<sequence>MRKRGDLMNNAMKQYRERIGLTQSQMAEQLGIAVSTYNMIENGKRGVSVIFAKKISLLLNTSIDNLFFKDVIHI</sequence>
<evidence type="ECO:0000256" key="1">
    <source>
        <dbReference type="ARBA" id="ARBA00023125"/>
    </source>
</evidence>
<dbReference type="GO" id="GO:0003677">
    <property type="term" value="F:DNA binding"/>
    <property type="evidence" value="ECO:0007669"/>
    <property type="project" value="UniProtKB-KW"/>
</dbReference>
<dbReference type="SUPFAM" id="SSF47413">
    <property type="entry name" value="lambda repressor-like DNA-binding domains"/>
    <property type="match status" value="1"/>
</dbReference>
<dbReference type="PROSITE" id="PS50943">
    <property type="entry name" value="HTH_CROC1"/>
    <property type="match status" value="1"/>
</dbReference>
<evidence type="ECO:0000313" key="3">
    <source>
        <dbReference type="EMBL" id="NSB15951.1"/>
    </source>
</evidence>
<feature type="domain" description="HTH cro/C1-type" evidence="2">
    <location>
        <begin position="12"/>
        <end position="66"/>
    </location>
</feature>
<name>A0AAE5H899_CLOBE</name>
<dbReference type="SMART" id="SM00530">
    <property type="entry name" value="HTH_XRE"/>
    <property type="match status" value="1"/>
</dbReference>
<evidence type="ECO:0000259" key="2">
    <source>
        <dbReference type="PROSITE" id="PS50943"/>
    </source>
</evidence>
<dbReference type="RefSeq" id="WP_077854219.1">
    <property type="nucleotide sequence ID" value="NZ_JABTDW010000001.1"/>
</dbReference>
<dbReference type="CDD" id="cd00093">
    <property type="entry name" value="HTH_XRE"/>
    <property type="match status" value="1"/>
</dbReference>
<organism evidence="3 4">
    <name type="scientific">Clostridium beijerinckii</name>
    <name type="common">Clostridium MP</name>
    <dbReference type="NCBI Taxonomy" id="1520"/>
    <lineage>
        <taxon>Bacteria</taxon>
        <taxon>Bacillati</taxon>
        <taxon>Bacillota</taxon>
        <taxon>Clostridia</taxon>
        <taxon>Eubacteriales</taxon>
        <taxon>Clostridiaceae</taxon>
        <taxon>Clostridium</taxon>
    </lineage>
</organism>
<dbReference type="PANTHER" id="PTHR46558">
    <property type="entry name" value="TRACRIPTIONAL REGULATORY PROTEIN-RELATED-RELATED"/>
    <property type="match status" value="1"/>
</dbReference>
<dbReference type="EMBL" id="JABTDW010000001">
    <property type="protein sequence ID" value="NSB15951.1"/>
    <property type="molecule type" value="Genomic_DNA"/>
</dbReference>
<comment type="caution">
    <text evidence="3">The sequence shown here is derived from an EMBL/GenBank/DDBJ whole genome shotgun (WGS) entry which is preliminary data.</text>
</comment>
<dbReference type="AlphaFoldDB" id="A0AAE5H899"/>
<dbReference type="PANTHER" id="PTHR46558:SF4">
    <property type="entry name" value="DNA-BIDING PHAGE PROTEIN"/>
    <property type="match status" value="1"/>
</dbReference>
<dbReference type="InterPro" id="IPR010982">
    <property type="entry name" value="Lambda_DNA-bd_dom_sf"/>
</dbReference>
<dbReference type="Proteomes" id="UP000822184">
    <property type="component" value="Unassembled WGS sequence"/>
</dbReference>
<dbReference type="Gene3D" id="1.10.260.40">
    <property type="entry name" value="lambda repressor-like DNA-binding domains"/>
    <property type="match status" value="1"/>
</dbReference>